<feature type="transmembrane region" description="Helical" evidence="1">
    <location>
        <begin position="6"/>
        <end position="29"/>
    </location>
</feature>
<comment type="caution">
    <text evidence="2">The sequence shown here is derived from an EMBL/GenBank/DDBJ whole genome shotgun (WGS) entry which is preliminary data.</text>
</comment>
<keyword evidence="1" id="KW-0812">Transmembrane</keyword>
<dbReference type="AlphaFoldDB" id="A0A8S1H7F1"/>
<accession>A0A8S1H7F1</accession>
<evidence type="ECO:0000256" key="1">
    <source>
        <dbReference type="SAM" id="Phobius"/>
    </source>
</evidence>
<evidence type="ECO:0000313" key="2">
    <source>
        <dbReference type="EMBL" id="CAD6191719.1"/>
    </source>
</evidence>
<keyword evidence="3" id="KW-1185">Reference proteome</keyword>
<dbReference type="Proteomes" id="UP000835052">
    <property type="component" value="Unassembled WGS sequence"/>
</dbReference>
<sequence>MASKDTAVVLITIFFNFILFSLVSAVFIFRAYRRTKKQRLSLKISNESTMSVEKIDKKAKSSESIIAT</sequence>
<organism evidence="2 3">
    <name type="scientific">Caenorhabditis auriculariae</name>
    <dbReference type="NCBI Taxonomy" id="2777116"/>
    <lineage>
        <taxon>Eukaryota</taxon>
        <taxon>Metazoa</taxon>
        <taxon>Ecdysozoa</taxon>
        <taxon>Nematoda</taxon>
        <taxon>Chromadorea</taxon>
        <taxon>Rhabditida</taxon>
        <taxon>Rhabditina</taxon>
        <taxon>Rhabditomorpha</taxon>
        <taxon>Rhabditoidea</taxon>
        <taxon>Rhabditidae</taxon>
        <taxon>Peloderinae</taxon>
        <taxon>Caenorhabditis</taxon>
    </lineage>
</organism>
<gene>
    <name evidence="2" type="ORF">CAUJ_LOCUS7638</name>
</gene>
<protein>
    <submittedName>
        <fullName evidence="2">Uncharacterized protein</fullName>
    </submittedName>
</protein>
<reference evidence="2" key="1">
    <citation type="submission" date="2020-10" db="EMBL/GenBank/DDBJ databases">
        <authorList>
            <person name="Kikuchi T."/>
        </authorList>
    </citation>
    <scope>NUCLEOTIDE SEQUENCE</scope>
    <source>
        <strain evidence="2">NKZ352</strain>
    </source>
</reference>
<name>A0A8S1H7F1_9PELO</name>
<keyword evidence="1" id="KW-1133">Transmembrane helix</keyword>
<keyword evidence="1" id="KW-0472">Membrane</keyword>
<dbReference type="EMBL" id="CAJGYM010000023">
    <property type="protein sequence ID" value="CAD6191719.1"/>
    <property type="molecule type" value="Genomic_DNA"/>
</dbReference>
<proteinExistence type="predicted"/>
<evidence type="ECO:0000313" key="3">
    <source>
        <dbReference type="Proteomes" id="UP000835052"/>
    </source>
</evidence>